<feature type="region of interest" description="Disordered" evidence="1">
    <location>
        <begin position="190"/>
        <end position="231"/>
    </location>
</feature>
<evidence type="ECO:0000313" key="3">
    <source>
        <dbReference type="Proteomes" id="UP000008631"/>
    </source>
</evidence>
<dbReference type="Proteomes" id="UP000008631">
    <property type="component" value="Chromosome"/>
</dbReference>
<dbReference type="InParanoid" id="E8QXU2"/>
<dbReference type="InterPro" id="IPR011990">
    <property type="entry name" value="TPR-like_helical_dom_sf"/>
</dbReference>
<dbReference type="RefSeq" id="WP_013566417.1">
    <property type="nucleotide sequence ID" value="NC_014962.1"/>
</dbReference>
<name>E8QXU2_ISOPI</name>
<dbReference type="AlphaFoldDB" id="E8QXU2"/>
<evidence type="ECO:0000313" key="2">
    <source>
        <dbReference type="EMBL" id="ADV64129.1"/>
    </source>
</evidence>
<accession>E8QXU2</accession>
<dbReference type="EMBL" id="CP002353">
    <property type="protein sequence ID" value="ADV64129.1"/>
    <property type="molecule type" value="Genomic_DNA"/>
</dbReference>
<keyword evidence="3" id="KW-1185">Reference proteome</keyword>
<dbReference type="Gene3D" id="1.25.40.10">
    <property type="entry name" value="Tetratricopeptide repeat domain"/>
    <property type="match status" value="1"/>
</dbReference>
<dbReference type="OrthoDB" id="260328at2"/>
<proteinExistence type="predicted"/>
<protein>
    <submittedName>
        <fullName evidence="2">Uncharacterized protein</fullName>
    </submittedName>
</protein>
<dbReference type="STRING" id="575540.Isop_3572"/>
<reference key="1">
    <citation type="submission" date="2010-11" db="EMBL/GenBank/DDBJ databases">
        <title>The complete sequence of chromosome of Isophaera pallida ATCC 43644.</title>
        <authorList>
            <consortium name="US DOE Joint Genome Institute (JGI-PGF)"/>
            <person name="Lucas S."/>
            <person name="Copeland A."/>
            <person name="Lapidus A."/>
            <person name="Bruce D."/>
            <person name="Goodwin L."/>
            <person name="Pitluck S."/>
            <person name="Kyrpides N."/>
            <person name="Mavromatis K."/>
            <person name="Pagani I."/>
            <person name="Ivanova N."/>
            <person name="Saunders E."/>
            <person name="Brettin T."/>
            <person name="Detter J.C."/>
            <person name="Han C."/>
            <person name="Tapia R."/>
            <person name="Land M."/>
            <person name="Hauser L."/>
            <person name="Markowitz V."/>
            <person name="Cheng J.-F."/>
            <person name="Hugenholtz P."/>
            <person name="Woyke T."/>
            <person name="Wu D."/>
            <person name="Eisen J.A."/>
        </authorList>
    </citation>
    <scope>NUCLEOTIDE SEQUENCE</scope>
    <source>
        <strain>ATCC 43644</strain>
    </source>
</reference>
<gene>
    <name evidence="2" type="ordered locus">Isop_3572</name>
</gene>
<dbReference type="eggNOG" id="ENOG50336TU">
    <property type="taxonomic scope" value="Bacteria"/>
</dbReference>
<dbReference type="HOGENOM" id="CLU_1198481_0_0_0"/>
<organism evidence="2 3">
    <name type="scientific">Isosphaera pallida (strain ATCC 43644 / DSM 9630 / IS1B)</name>
    <dbReference type="NCBI Taxonomy" id="575540"/>
    <lineage>
        <taxon>Bacteria</taxon>
        <taxon>Pseudomonadati</taxon>
        <taxon>Planctomycetota</taxon>
        <taxon>Planctomycetia</taxon>
        <taxon>Isosphaerales</taxon>
        <taxon>Isosphaeraceae</taxon>
        <taxon>Isosphaera</taxon>
    </lineage>
</organism>
<reference evidence="2 3" key="2">
    <citation type="journal article" date="2011" name="Stand. Genomic Sci.">
        <title>Complete genome sequence of Isosphaera pallida type strain (IS1B).</title>
        <authorList>
            <consortium name="US DOE Joint Genome Institute (JGI-PGF)"/>
            <person name="Goker M."/>
            <person name="Cleland D."/>
            <person name="Saunders E."/>
            <person name="Lapidus A."/>
            <person name="Nolan M."/>
            <person name="Lucas S."/>
            <person name="Hammon N."/>
            <person name="Deshpande S."/>
            <person name="Cheng J.F."/>
            <person name="Tapia R."/>
            <person name="Han C."/>
            <person name="Goodwin L."/>
            <person name="Pitluck S."/>
            <person name="Liolios K."/>
            <person name="Pagani I."/>
            <person name="Ivanova N."/>
            <person name="Mavromatis K."/>
            <person name="Pati A."/>
            <person name="Chen A."/>
            <person name="Palaniappan K."/>
            <person name="Land M."/>
            <person name="Hauser L."/>
            <person name="Chang Y.J."/>
            <person name="Jeffries C.D."/>
            <person name="Detter J.C."/>
            <person name="Beck B."/>
            <person name="Woyke T."/>
            <person name="Bristow J."/>
            <person name="Eisen J.A."/>
            <person name="Markowitz V."/>
            <person name="Hugenholtz P."/>
            <person name="Kyrpides N.C."/>
            <person name="Klenk H.P."/>
        </authorList>
    </citation>
    <scope>NUCLEOTIDE SEQUENCE [LARGE SCALE GENOMIC DNA]</scope>
    <source>
        <strain evidence="3">ATCC 43644 / DSM 9630 / IS1B</strain>
    </source>
</reference>
<sequence length="231" mass="25359">MRTVALLAWLLIPLAAVGYHYGPGQRELALDEARLILVAADQAALAGQWAAAANGYDAALAKLPDDQRDTIRKVRLERAKVWMKDGKLPEARADLEALVEDLTADPAAPAQLLTQARRVLAWSQYLMTWLMRLEGQPRAEWEPEIDSARQNYRLLAEQADQTERPAAEGDLEAAIRLARLDLEELQGLPIPSECKNCKSGQCKKPSRKPMKNPTTDSRSAGSGPPPDDSGS</sequence>
<dbReference type="KEGG" id="ipa:Isop_3572"/>
<evidence type="ECO:0000256" key="1">
    <source>
        <dbReference type="SAM" id="MobiDB-lite"/>
    </source>
</evidence>